<dbReference type="Proteomes" id="UP001222275">
    <property type="component" value="Chromosome"/>
</dbReference>
<keyword evidence="2" id="KW-1185">Reference proteome</keyword>
<dbReference type="RefSeq" id="WP_275594428.1">
    <property type="nucleotide sequence ID" value="NZ_CP102381.1"/>
</dbReference>
<evidence type="ECO:0000313" key="1">
    <source>
        <dbReference type="EMBL" id="WEJ62171.1"/>
    </source>
</evidence>
<dbReference type="InterPro" id="IPR009679">
    <property type="entry name" value="Phage_186_CII-like"/>
</dbReference>
<dbReference type="EMBL" id="CP102381">
    <property type="protein sequence ID" value="WEJ62171.1"/>
    <property type="molecule type" value="Genomic_DNA"/>
</dbReference>
<proteinExistence type="predicted"/>
<protein>
    <submittedName>
        <fullName evidence="1">Uncharacterized protein</fullName>
    </submittedName>
</protein>
<name>A0ABY8C876_9GAMM</name>
<organism evidence="1 2">
    <name type="scientific">Thiomicrorhabdus lithotrophica</name>
    <dbReference type="NCBI Taxonomy" id="2949997"/>
    <lineage>
        <taxon>Bacteria</taxon>
        <taxon>Pseudomonadati</taxon>
        <taxon>Pseudomonadota</taxon>
        <taxon>Gammaproteobacteria</taxon>
        <taxon>Thiotrichales</taxon>
        <taxon>Piscirickettsiaceae</taxon>
        <taxon>Thiomicrorhabdus</taxon>
    </lineage>
</organism>
<sequence length="170" mass="18759">MSIRYLRKSVAEKIDPHSLADLKIMVNHIHRLTHNCRGGVERLARKLGYGSGQDIINEVNPFGESRAKPGFLDVILWVRETQNFALLDEVDEFVGRSDLQSNAVNVSCSLVENAASAIKESSDVVVEVAQSMADGNVSDNDLIRIHKEADEAIAKLIEVKQHARELNGNG</sequence>
<evidence type="ECO:0000313" key="2">
    <source>
        <dbReference type="Proteomes" id="UP001222275"/>
    </source>
</evidence>
<dbReference type="Pfam" id="PF06892">
    <property type="entry name" value="Phage_CP76"/>
    <property type="match status" value="1"/>
</dbReference>
<reference evidence="1 2" key="1">
    <citation type="submission" date="2022-06" db="EMBL/GenBank/DDBJ databases">
        <title>Thiomicrohabdus sp. nov, an obligately chemolithoautotrophic, sulfur-oxidizing bacterium isolated from beach of Guanyin Mountain. Amoy.</title>
        <authorList>
            <person name="Zhu H."/>
        </authorList>
    </citation>
    <scope>NUCLEOTIDE SEQUENCE [LARGE SCALE GENOMIC DNA]</scope>
    <source>
        <strain evidence="1 2">XGS-01</strain>
    </source>
</reference>
<accession>A0ABY8C876</accession>
<gene>
    <name evidence="1" type="ORF">NR989_09135</name>
</gene>